<proteinExistence type="predicted"/>
<dbReference type="Proteomes" id="UP000000262">
    <property type="component" value="Chromosome"/>
</dbReference>
<keyword evidence="3 7" id="KW-0808">Transferase</keyword>
<dbReference type="PANTHER" id="PTHR45790">
    <property type="entry name" value="SIROHEME SYNTHASE-RELATED"/>
    <property type="match status" value="1"/>
</dbReference>
<sequence length="248" mass="26025">MKGKVYLVGAGPGGAWLAPAAAFGLLRSADVVLYDKLVDKSLLSSAFKAEKVYVGKAPGAHALSQEEINELLIKYAKEGKVVVRLKGGDPFVLGRGDEECEALRAAGVECEVVPAPTSATAVPACAGIPVTRRNLANTFAVATGWAAEGSERPRYGEILKVVDTLVVLMGVTKVNEIVSDILKVRDVPAAAVTNGCTEEQKVVVARASKLPEVMVRNGVKPPAVLVFGEVVEWACKAGTVRDVVECSL</sequence>
<gene>
    <name evidence="7" type="ordered locus">Igni_0089</name>
</gene>
<keyword evidence="4" id="KW-0949">S-adenosyl-L-methionine</keyword>
<evidence type="ECO:0000313" key="7">
    <source>
        <dbReference type="EMBL" id="ABU81273.1"/>
    </source>
</evidence>
<organism evidence="7 8">
    <name type="scientific">Ignicoccus hospitalis (strain KIN4/I / DSM 18386 / JCM 14125)</name>
    <dbReference type="NCBI Taxonomy" id="453591"/>
    <lineage>
        <taxon>Archaea</taxon>
        <taxon>Thermoproteota</taxon>
        <taxon>Thermoprotei</taxon>
        <taxon>Desulfurococcales</taxon>
        <taxon>Desulfurococcaceae</taxon>
        <taxon>Ignicoccus</taxon>
    </lineage>
</organism>
<dbReference type="InterPro" id="IPR014776">
    <property type="entry name" value="4pyrrole_Mease_sub2"/>
</dbReference>
<reference evidence="7 8" key="1">
    <citation type="journal article" date="2008" name="Genome Biol.">
        <title>A genomic analysis of the archaeal system Ignicoccus hospitalis-Nanoarchaeum equitans.</title>
        <authorList>
            <person name="Podar M."/>
            <person name="Anderson I."/>
            <person name="Makarova K.S."/>
            <person name="Elkins J.G."/>
            <person name="Ivanova N."/>
            <person name="Wall M.A."/>
            <person name="Lykidis A."/>
            <person name="Mavromatis K."/>
            <person name="Sun H."/>
            <person name="Hudson M.E."/>
            <person name="Chen W."/>
            <person name="Deciu C."/>
            <person name="Hutchison D."/>
            <person name="Eads J.R."/>
            <person name="Anderson A."/>
            <person name="Fernandes F."/>
            <person name="Szeto E."/>
            <person name="Lapidus A."/>
            <person name="Kyrpides N.C."/>
            <person name="Saier M.H.Jr."/>
            <person name="Richardson P.M."/>
            <person name="Rachel R."/>
            <person name="Huber H."/>
            <person name="Eisen J.A."/>
            <person name="Koonin E.V."/>
            <person name="Keller M."/>
            <person name="Stetter K.O."/>
        </authorList>
    </citation>
    <scope>NUCLEOTIDE SEQUENCE [LARGE SCALE GENOMIC DNA]</scope>
    <source>
        <strain evidence="8">KIN4/I / DSM 18386 / JCM 14125</strain>
    </source>
</reference>
<dbReference type="InterPro" id="IPR006366">
    <property type="entry name" value="CobA/CysG_C"/>
</dbReference>
<keyword evidence="8" id="KW-1185">Reference proteome</keyword>
<dbReference type="InterPro" id="IPR050161">
    <property type="entry name" value="Siro_Cobalamin_biosynth"/>
</dbReference>
<dbReference type="Pfam" id="PF00590">
    <property type="entry name" value="TP_methylase"/>
    <property type="match status" value="1"/>
</dbReference>
<dbReference type="GeneID" id="5563104"/>
<dbReference type="eggNOG" id="arCOG00644">
    <property type="taxonomic scope" value="Archaea"/>
</dbReference>
<dbReference type="AlphaFoldDB" id="A8A8M1"/>
<dbReference type="NCBIfam" id="TIGR01469">
    <property type="entry name" value="cobA_cysG_Cterm"/>
    <property type="match status" value="1"/>
</dbReference>
<dbReference type="InterPro" id="IPR035996">
    <property type="entry name" value="4pyrrol_Methylase_sf"/>
</dbReference>
<dbReference type="FunFam" id="3.40.1010.10:FF:000001">
    <property type="entry name" value="Siroheme synthase"/>
    <property type="match status" value="1"/>
</dbReference>
<dbReference type="OrthoDB" id="24444at2157"/>
<name>A8A8M1_IGNH4</name>
<dbReference type="NCBIfam" id="NF004790">
    <property type="entry name" value="PRK06136.1"/>
    <property type="match status" value="1"/>
</dbReference>
<protein>
    <recommendedName>
        <fullName evidence="1">uroporphyrinogen-III C-methyltransferase</fullName>
        <ecNumber evidence="1">2.1.1.107</ecNumber>
    </recommendedName>
</protein>
<accession>A8A8M1</accession>
<evidence type="ECO:0000256" key="3">
    <source>
        <dbReference type="ARBA" id="ARBA00022679"/>
    </source>
</evidence>
<dbReference type="CDD" id="cd11642">
    <property type="entry name" value="SUMT"/>
    <property type="match status" value="1"/>
</dbReference>
<dbReference type="GO" id="GO:0032259">
    <property type="term" value="P:methylation"/>
    <property type="evidence" value="ECO:0007669"/>
    <property type="project" value="UniProtKB-KW"/>
</dbReference>
<dbReference type="RefSeq" id="WP_011998125.1">
    <property type="nucleotide sequence ID" value="NC_009776.1"/>
</dbReference>
<evidence type="ECO:0000256" key="2">
    <source>
        <dbReference type="ARBA" id="ARBA00022603"/>
    </source>
</evidence>
<keyword evidence="2 7" id="KW-0489">Methyltransferase</keyword>
<dbReference type="InterPro" id="IPR000878">
    <property type="entry name" value="4pyrrol_Mease"/>
</dbReference>
<evidence type="ECO:0000256" key="4">
    <source>
        <dbReference type="ARBA" id="ARBA00022691"/>
    </source>
</evidence>
<evidence type="ECO:0000259" key="6">
    <source>
        <dbReference type="Pfam" id="PF00590"/>
    </source>
</evidence>
<evidence type="ECO:0000313" key="8">
    <source>
        <dbReference type="Proteomes" id="UP000000262"/>
    </source>
</evidence>
<dbReference type="SUPFAM" id="SSF53790">
    <property type="entry name" value="Tetrapyrrole methylase"/>
    <property type="match status" value="1"/>
</dbReference>
<dbReference type="KEGG" id="iho:Igni_0089"/>
<keyword evidence="5" id="KW-0627">Porphyrin biosynthesis</keyword>
<evidence type="ECO:0000256" key="5">
    <source>
        <dbReference type="ARBA" id="ARBA00023244"/>
    </source>
</evidence>
<dbReference type="EMBL" id="CP000816">
    <property type="protein sequence ID" value="ABU81273.1"/>
    <property type="molecule type" value="Genomic_DNA"/>
</dbReference>
<feature type="domain" description="Tetrapyrrole methylase" evidence="6">
    <location>
        <begin position="4"/>
        <end position="210"/>
    </location>
</feature>
<dbReference type="EC" id="2.1.1.107" evidence="1"/>
<dbReference type="STRING" id="453591.Igni_0089"/>
<dbReference type="Gene3D" id="3.30.950.10">
    <property type="entry name" value="Methyltransferase, Cobalt-precorrin-4 Transmethylase, Domain 2"/>
    <property type="match status" value="1"/>
</dbReference>
<dbReference type="HOGENOM" id="CLU_011276_7_0_2"/>
<evidence type="ECO:0000256" key="1">
    <source>
        <dbReference type="ARBA" id="ARBA00012162"/>
    </source>
</evidence>
<dbReference type="GO" id="GO:0019354">
    <property type="term" value="P:siroheme biosynthetic process"/>
    <property type="evidence" value="ECO:0007669"/>
    <property type="project" value="InterPro"/>
</dbReference>
<dbReference type="PhylomeDB" id="A8A8M1"/>
<dbReference type="PANTHER" id="PTHR45790:SF3">
    <property type="entry name" value="S-ADENOSYL-L-METHIONINE-DEPENDENT UROPORPHYRINOGEN III METHYLTRANSFERASE, CHLOROPLASTIC"/>
    <property type="match status" value="1"/>
</dbReference>
<dbReference type="InterPro" id="IPR014777">
    <property type="entry name" value="4pyrrole_Mease_sub1"/>
</dbReference>
<dbReference type="Gene3D" id="3.40.1010.10">
    <property type="entry name" value="Cobalt-precorrin-4 Transmethylase, Domain 1"/>
    <property type="match status" value="1"/>
</dbReference>
<dbReference type="GO" id="GO:0004851">
    <property type="term" value="F:uroporphyrin-III C-methyltransferase activity"/>
    <property type="evidence" value="ECO:0007669"/>
    <property type="project" value="UniProtKB-EC"/>
</dbReference>